<comment type="caution">
    <text evidence="3">The sequence shown here is derived from an EMBL/GenBank/DDBJ whole genome shotgun (WGS) entry which is preliminary data.</text>
</comment>
<evidence type="ECO:0000256" key="2">
    <source>
        <dbReference type="ARBA" id="ARBA00023239"/>
    </source>
</evidence>
<dbReference type="SUPFAM" id="SSF48576">
    <property type="entry name" value="Terpenoid synthases"/>
    <property type="match status" value="1"/>
</dbReference>
<dbReference type="Proteomes" id="UP001221142">
    <property type="component" value="Unassembled WGS sequence"/>
</dbReference>
<dbReference type="EMBL" id="JARKIF010000024">
    <property type="protein sequence ID" value="KAJ7615551.1"/>
    <property type="molecule type" value="Genomic_DNA"/>
</dbReference>
<dbReference type="Pfam" id="PF06330">
    <property type="entry name" value="TRI5"/>
    <property type="match status" value="1"/>
</dbReference>
<dbReference type="InterPro" id="IPR024652">
    <property type="entry name" value="Trichodiene_synth"/>
</dbReference>
<evidence type="ECO:0000256" key="1">
    <source>
        <dbReference type="ARBA" id="ARBA00007946"/>
    </source>
</evidence>
<evidence type="ECO:0000313" key="4">
    <source>
        <dbReference type="Proteomes" id="UP001221142"/>
    </source>
</evidence>
<organism evidence="3 4">
    <name type="scientific">Roridomyces roridus</name>
    <dbReference type="NCBI Taxonomy" id="1738132"/>
    <lineage>
        <taxon>Eukaryota</taxon>
        <taxon>Fungi</taxon>
        <taxon>Dikarya</taxon>
        <taxon>Basidiomycota</taxon>
        <taxon>Agaricomycotina</taxon>
        <taxon>Agaricomycetes</taxon>
        <taxon>Agaricomycetidae</taxon>
        <taxon>Agaricales</taxon>
        <taxon>Marasmiineae</taxon>
        <taxon>Mycenaceae</taxon>
        <taxon>Roridomyces</taxon>
    </lineage>
</organism>
<comment type="similarity">
    <text evidence="1">Belongs to the trichodiene synthase family.</text>
</comment>
<protein>
    <submittedName>
        <fullName evidence="3">Uncharacterized protein</fullName>
    </submittedName>
</protein>
<name>A0AAD7BAS7_9AGAR</name>
<gene>
    <name evidence="3" type="ORF">FB45DRAFT_757952</name>
</gene>
<sequence length="133" mass="15544">EQFHVRLLTAEKQLHPLLDRLVLLLQQTPRYWDPFCSSAIVCSFLDFINCTVIQERAEVKIKRNRVESASWPPYVRVKNGQPDAYAFMMFTRDACPDVSVYLQAIPDICTFINFNNDVLSFYKEELAGEKHNR</sequence>
<dbReference type="AlphaFoldDB" id="A0AAD7BAS7"/>
<keyword evidence="2" id="KW-0456">Lyase</keyword>
<evidence type="ECO:0000313" key="3">
    <source>
        <dbReference type="EMBL" id="KAJ7615551.1"/>
    </source>
</evidence>
<dbReference type="Gene3D" id="1.10.600.10">
    <property type="entry name" value="Farnesyl Diphosphate Synthase"/>
    <property type="match status" value="1"/>
</dbReference>
<keyword evidence="4" id="KW-1185">Reference proteome</keyword>
<feature type="non-terminal residue" evidence="3">
    <location>
        <position position="1"/>
    </location>
</feature>
<dbReference type="InterPro" id="IPR008949">
    <property type="entry name" value="Isoprenoid_synthase_dom_sf"/>
</dbReference>
<accession>A0AAD7BAS7</accession>
<proteinExistence type="inferred from homology"/>
<dbReference type="GO" id="GO:0016838">
    <property type="term" value="F:carbon-oxygen lyase activity, acting on phosphates"/>
    <property type="evidence" value="ECO:0007669"/>
    <property type="project" value="InterPro"/>
</dbReference>
<reference evidence="3" key="1">
    <citation type="submission" date="2023-03" db="EMBL/GenBank/DDBJ databases">
        <title>Massive genome expansion in bonnet fungi (Mycena s.s.) driven by repeated elements and novel gene families across ecological guilds.</title>
        <authorList>
            <consortium name="Lawrence Berkeley National Laboratory"/>
            <person name="Harder C.B."/>
            <person name="Miyauchi S."/>
            <person name="Viragh M."/>
            <person name="Kuo A."/>
            <person name="Thoen E."/>
            <person name="Andreopoulos B."/>
            <person name="Lu D."/>
            <person name="Skrede I."/>
            <person name="Drula E."/>
            <person name="Henrissat B."/>
            <person name="Morin E."/>
            <person name="Kohler A."/>
            <person name="Barry K."/>
            <person name="LaButti K."/>
            <person name="Morin E."/>
            <person name="Salamov A."/>
            <person name="Lipzen A."/>
            <person name="Mereny Z."/>
            <person name="Hegedus B."/>
            <person name="Baldrian P."/>
            <person name="Stursova M."/>
            <person name="Weitz H."/>
            <person name="Taylor A."/>
            <person name="Grigoriev I.V."/>
            <person name="Nagy L.G."/>
            <person name="Martin F."/>
            <person name="Kauserud H."/>
        </authorList>
    </citation>
    <scope>NUCLEOTIDE SEQUENCE</scope>
    <source>
        <strain evidence="3">9284</strain>
    </source>
</reference>